<feature type="transmembrane region" description="Helical" evidence="8">
    <location>
        <begin position="352"/>
        <end position="370"/>
    </location>
</feature>
<keyword evidence="5 8" id="KW-1133">Transmembrane helix</keyword>
<feature type="transmembrane region" description="Helical" evidence="8">
    <location>
        <begin position="204"/>
        <end position="229"/>
    </location>
</feature>
<feature type="transmembrane region" description="Helical" evidence="8">
    <location>
        <begin position="282"/>
        <end position="301"/>
    </location>
</feature>
<evidence type="ECO:0000256" key="1">
    <source>
        <dbReference type="ARBA" id="ARBA00004141"/>
    </source>
</evidence>
<keyword evidence="4 8" id="KW-0812">Transmembrane</keyword>
<evidence type="ECO:0000256" key="3">
    <source>
        <dbReference type="ARBA" id="ARBA00022448"/>
    </source>
</evidence>
<feature type="transmembrane region" description="Helical" evidence="8">
    <location>
        <begin position="249"/>
        <end position="270"/>
    </location>
</feature>
<evidence type="ECO:0000256" key="8">
    <source>
        <dbReference type="SAM" id="Phobius"/>
    </source>
</evidence>
<reference evidence="9 10" key="2">
    <citation type="journal article" date="2014" name="J. Gen. Appl. Microbiol.">
        <title>The early diverging ascomycetous budding yeast Saitoella complicata has three histone deacetylases belonging to the Clr6, Hos2, and Rpd3 lineages.</title>
        <authorList>
            <person name="Nishida H."/>
            <person name="Matsumoto T."/>
            <person name="Kondo S."/>
            <person name="Hamamoto M."/>
            <person name="Yoshikawa H."/>
        </authorList>
    </citation>
    <scope>NUCLEOTIDE SEQUENCE [LARGE SCALE GENOMIC DNA]</scope>
    <source>
        <strain evidence="9 10">NRRL Y-17804</strain>
    </source>
</reference>
<dbReference type="GO" id="GO:0000329">
    <property type="term" value="C:fungal-type vacuole membrane"/>
    <property type="evidence" value="ECO:0007669"/>
    <property type="project" value="TreeGrafter"/>
</dbReference>
<comment type="subcellular location">
    <subcellularLocation>
        <location evidence="1">Membrane</location>
        <topology evidence="1">Multi-pass membrane protein</topology>
    </subcellularLocation>
</comment>
<evidence type="ECO:0000313" key="10">
    <source>
        <dbReference type="Proteomes" id="UP000033140"/>
    </source>
</evidence>
<feature type="transmembrane region" description="Helical" evidence="8">
    <location>
        <begin position="100"/>
        <end position="121"/>
    </location>
</feature>
<dbReference type="Proteomes" id="UP000033140">
    <property type="component" value="Unassembled WGS sequence"/>
</dbReference>
<evidence type="ECO:0000256" key="7">
    <source>
        <dbReference type="SAM" id="MobiDB-lite"/>
    </source>
</evidence>
<evidence type="ECO:0000313" key="9">
    <source>
        <dbReference type="EMBL" id="GAO50871.1"/>
    </source>
</evidence>
<protein>
    <recommendedName>
        <fullName evidence="11">Nucleoside transporter</fullName>
    </recommendedName>
</protein>
<sequence>MSMTSRADIPNIPDSDGYEPIPGNDAGSPSLGFRTRLSFTWVGLAMLLCWNVFLASSYSNVYDDPIADAPRVKTYITSTFTAVNLFTILSLNYLPVKASYYNRVFVPLSILTIVFGLLFAALKLAGSMMRNTYFTAVIVTASLIAGVCTGFIQNGVFAGLAMELPEAGAYLMIGQGIAGVLPAVAEMVFLFLSSHGTLDSTSMYFGFACLTSLFGVLAFINIGRTFPFIRQSVSAPGLSDAQTRTKAALVQLPYSAFAIVCTFAVTLSLFPAFTSSIAPASGSALTGGYFTALGFLIWNSGDVLGRTITLRVVDILSHETLAIASVMRILFLPLFVSCNVRGKGAIFPSDMYFFMVMFLFGGTNGLVSTASIVKSGQTVAADLKEATGSLVSMLVCLGLLCGSLCSFAITALFST</sequence>
<keyword evidence="6 8" id="KW-0472">Membrane</keyword>
<dbReference type="GO" id="GO:0034257">
    <property type="term" value="F:nicotinamide riboside transmembrane transporter activity"/>
    <property type="evidence" value="ECO:0007669"/>
    <property type="project" value="TreeGrafter"/>
</dbReference>
<dbReference type="InterPro" id="IPR002259">
    <property type="entry name" value="Eqnu_transpt"/>
</dbReference>
<feature type="transmembrane region" description="Helical" evidence="8">
    <location>
        <begin position="172"/>
        <end position="192"/>
    </location>
</feature>
<evidence type="ECO:0000256" key="2">
    <source>
        <dbReference type="ARBA" id="ARBA00007965"/>
    </source>
</evidence>
<feature type="transmembrane region" description="Helical" evidence="8">
    <location>
        <begin position="39"/>
        <end position="62"/>
    </location>
</feature>
<feature type="transmembrane region" description="Helical" evidence="8">
    <location>
        <begin position="74"/>
        <end position="94"/>
    </location>
</feature>
<dbReference type="GO" id="GO:0015205">
    <property type="term" value="F:nucleobase transmembrane transporter activity"/>
    <property type="evidence" value="ECO:0007669"/>
    <property type="project" value="TreeGrafter"/>
</dbReference>
<dbReference type="AlphaFoldDB" id="A0A0E9NMH6"/>
<dbReference type="PANTHER" id="PTHR10332:SF88">
    <property type="entry name" value="EQUILIBRATIVE NUCLEOSIDE TRANSPORTER 1, ISOFORM A"/>
    <property type="match status" value="1"/>
</dbReference>
<feature type="transmembrane region" description="Helical" evidence="8">
    <location>
        <begin position="133"/>
        <end position="152"/>
    </location>
</feature>
<gene>
    <name evidence="9" type="ORF">G7K_4990-t1</name>
</gene>
<feature type="region of interest" description="Disordered" evidence="7">
    <location>
        <begin position="1"/>
        <end position="20"/>
    </location>
</feature>
<evidence type="ECO:0008006" key="11">
    <source>
        <dbReference type="Google" id="ProtNLM"/>
    </source>
</evidence>
<comment type="caution">
    <text evidence="9">The sequence shown here is derived from an EMBL/GenBank/DDBJ whole genome shotgun (WGS) entry which is preliminary data.</text>
</comment>
<evidence type="ECO:0000256" key="5">
    <source>
        <dbReference type="ARBA" id="ARBA00022989"/>
    </source>
</evidence>
<accession>A0A0E9NMH6</accession>
<dbReference type="PIRSF" id="PIRSF016379">
    <property type="entry name" value="ENT"/>
    <property type="match status" value="1"/>
</dbReference>
<feature type="transmembrane region" description="Helical" evidence="8">
    <location>
        <begin position="390"/>
        <end position="413"/>
    </location>
</feature>
<evidence type="ECO:0000256" key="6">
    <source>
        <dbReference type="ARBA" id="ARBA00023136"/>
    </source>
</evidence>
<dbReference type="PRINTS" id="PR01130">
    <property type="entry name" value="DERENTRNSPRT"/>
</dbReference>
<evidence type="ECO:0000256" key="4">
    <source>
        <dbReference type="ARBA" id="ARBA00022692"/>
    </source>
</evidence>
<dbReference type="EMBL" id="BACD03000038">
    <property type="protein sequence ID" value="GAO50871.1"/>
    <property type="molecule type" value="Genomic_DNA"/>
</dbReference>
<keyword evidence="10" id="KW-1185">Reference proteome</keyword>
<proteinExistence type="inferred from homology"/>
<dbReference type="PANTHER" id="PTHR10332">
    <property type="entry name" value="EQUILIBRATIVE NUCLEOSIDE TRANSPORTER"/>
    <property type="match status" value="1"/>
</dbReference>
<dbReference type="OMA" id="KIMFINS"/>
<name>A0A0E9NMH6_SAICN</name>
<feature type="transmembrane region" description="Helical" evidence="8">
    <location>
        <begin position="321"/>
        <end position="340"/>
    </location>
</feature>
<dbReference type="GO" id="GO:0005886">
    <property type="term" value="C:plasma membrane"/>
    <property type="evidence" value="ECO:0007669"/>
    <property type="project" value="TreeGrafter"/>
</dbReference>
<keyword evidence="3" id="KW-0813">Transport</keyword>
<reference evidence="9 10" key="1">
    <citation type="journal article" date="2011" name="J. Gen. Appl. Microbiol.">
        <title>Draft genome sequencing of the enigmatic yeast Saitoella complicata.</title>
        <authorList>
            <person name="Nishida H."/>
            <person name="Hamamoto M."/>
            <person name="Sugiyama J."/>
        </authorList>
    </citation>
    <scope>NUCLEOTIDE SEQUENCE [LARGE SCALE GENOMIC DNA]</scope>
    <source>
        <strain evidence="9 10">NRRL Y-17804</strain>
    </source>
</reference>
<comment type="similarity">
    <text evidence="2">Belongs to the SLC29A/ENT transporter (TC 2.A.57) family.</text>
</comment>
<reference evidence="9 10" key="3">
    <citation type="journal article" date="2015" name="Genome Announc.">
        <title>Draft Genome Sequence of the Archiascomycetous Yeast Saitoella complicata.</title>
        <authorList>
            <person name="Yamauchi K."/>
            <person name="Kondo S."/>
            <person name="Hamamoto M."/>
            <person name="Takahashi Y."/>
            <person name="Ogura Y."/>
            <person name="Hayashi T."/>
            <person name="Nishida H."/>
        </authorList>
    </citation>
    <scope>NUCLEOTIDE SEQUENCE [LARGE SCALE GENOMIC DNA]</scope>
    <source>
        <strain evidence="9 10">NRRL Y-17804</strain>
    </source>
</reference>
<dbReference type="Pfam" id="PF01733">
    <property type="entry name" value="Nucleoside_tran"/>
    <property type="match status" value="2"/>
</dbReference>
<organism evidence="9 10">
    <name type="scientific">Saitoella complicata (strain BCRC 22490 / CBS 7301 / JCM 7358 / NBRC 10748 / NRRL Y-17804)</name>
    <dbReference type="NCBI Taxonomy" id="698492"/>
    <lineage>
        <taxon>Eukaryota</taxon>
        <taxon>Fungi</taxon>
        <taxon>Dikarya</taxon>
        <taxon>Ascomycota</taxon>
        <taxon>Taphrinomycotina</taxon>
        <taxon>Taphrinomycotina incertae sedis</taxon>
        <taxon>Saitoella</taxon>
    </lineage>
</organism>